<evidence type="ECO:0000256" key="6">
    <source>
        <dbReference type="ARBA" id="ARBA00023160"/>
    </source>
</evidence>
<dbReference type="OrthoDB" id="9815506at2"/>
<reference evidence="13" key="3">
    <citation type="submission" date="2024-03" db="EMBL/GenBank/DDBJ databases">
        <title>The Genome Sequence of Enterococcus sp. DIV0242b.</title>
        <authorList>
            <consortium name="The Broad Institute Genomics Platform"/>
            <consortium name="The Broad Institute Microbial Omics Core"/>
            <consortium name="The Broad Institute Genomic Center for Infectious Diseases"/>
            <person name="Earl A."/>
            <person name="Manson A."/>
            <person name="Gilmore M."/>
            <person name="Schwartman J."/>
            <person name="Shea T."/>
            <person name="Abouelleil A."/>
            <person name="Cao P."/>
            <person name="Chapman S."/>
            <person name="Cusick C."/>
            <person name="Young S."/>
            <person name="Neafsey D."/>
            <person name="Nusbaum C."/>
            <person name="Birren B."/>
        </authorList>
    </citation>
    <scope>NUCLEOTIDE SEQUENCE</scope>
    <source>
        <strain evidence="13">9E7_DIV0242</strain>
    </source>
</reference>
<protein>
    <recommendedName>
        <fullName evidence="9">Beta-ketoacyl-[acyl-carrier-protein] synthase III</fullName>
        <shortName evidence="9">Beta-ketoacyl-ACP synthase III</shortName>
        <shortName evidence="9">KAS III</shortName>
        <ecNumber evidence="9">2.3.1.180</ecNumber>
    </recommendedName>
    <alternativeName>
        <fullName evidence="9">3-oxoacyl-[acyl-carrier-protein] synthase 3</fullName>
    </alternativeName>
    <alternativeName>
        <fullName evidence="9">3-oxoacyl-[acyl-carrier-protein] synthase III</fullName>
    </alternativeName>
</protein>
<evidence type="ECO:0000313" key="13">
    <source>
        <dbReference type="EMBL" id="WYJ91888.1"/>
    </source>
</evidence>
<feature type="active site" evidence="9">
    <location>
        <position position="277"/>
    </location>
</feature>
<dbReference type="RefSeq" id="WP_086351059.1">
    <property type="nucleotide sequence ID" value="NZ_CP147247.1"/>
</dbReference>
<keyword evidence="14" id="KW-1185">Reference proteome</keyword>
<keyword evidence="2 9" id="KW-0444">Lipid biosynthesis</keyword>
<dbReference type="InterPro" id="IPR016039">
    <property type="entry name" value="Thiolase-like"/>
</dbReference>
<keyword evidence="6 9" id="KW-0275">Fatty acid biosynthesis</keyword>
<comment type="subunit">
    <text evidence="9">Homodimer.</text>
</comment>
<reference evidence="13" key="2">
    <citation type="submission" date="2017-05" db="EMBL/GenBank/DDBJ databases">
        <authorList>
            <consortium name="The Broad Institute Genomics Platform"/>
            <consortium name="The Broad Institute Genomic Center for Infectious Diseases"/>
            <person name="Earl A."/>
            <person name="Manson A."/>
            <person name="Schwartman J."/>
            <person name="Gilmore M."/>
            <person name="Abouelleil A."/>
            <person name="Cao P."/>
            <person name="Chapman S."/>
            <person name="Cusick C."/>
            <person name="Shea T."/>
            <person name="Young S."/>
            <person name="Neafsey D."/>
            <person name="Nusbaum C."/>
            <person name="Birren B."/>
        </authorList>
    </citation>
    <scope>NUCLEOTIDE SEQUENCE</scope>
    <source>
        <strain evidence="13">9E7_DIV0242</strain>
    </source>
</reference>
<feature type="domain" description="Beta-ketoacyl-[acyl-carrier-protein] synthase III C-terminal" evidence="10">
    <location>
        <begin position="238"/>
        <end position="321"/>
    </location>
</feature>
<evidence type="ECO:0000256" key="8">
    <source>
        <dbReference type="ARBA" id="ARBA00023315"/>
    </source>
</evidence>
<dbReference type="NCBIfam" id="NF006829">
    <property type="entry name" value="PRK09352.1"/>
    <property type="match status" value="1"/>
</dbReference>
<comment type="subcellular location">
    <subcellularLocation>
        <location evidence="9">Cytoplasm</location>
    </subcellularLocation>
</comment>
<reference evidence="12" key="1">
    <citation type="submission" date="2017-05" db="EMBL/GenBank/DDBJ databases">
        <title>The Genome Sequence of Enterococcus sp. 9E7_DIV0242.</title>
        <authorList>
            <consortium name="The Broad Institute Genomics Platform"/>
            <consortium name="The Broad Institute Genomic Center for Infectious Diseases"/>
            <person name="Earl A."/>
            <person name="Manson A."/>
            <person name="Schwartman J."/>
            <person name="Gilmore M."/>
            <person name="Abouelleil A."/>
            <person name="Cao P."/>
            <person name="Chapman S."/>
            <person name="Cusick C."/>
            <person name="Shea T."/>
            <person name="Young S."/>
            <person name="Neafsey D."/>
            <person name="Nusbaum C."/>
            <person name="Birren B."/>
        </authorList>
    </citation>
    <scope>NUCLEOTIDE SEQUENCE [LARGE SCALE GENOMIC DNA]</scope>
    <source>
        <strain evidence="12">9E7_DIV0242</strain>
    </source>
</reference>
<dbReference type="EMBL" id="CP147247">
    <property type="protein sequence ID" value="WYJ91888.1"/>
    <property type="molecule type" value="Genomic_DNA"/>
</dbReference>
<feature type="active site" evidence="9">
    <location>
        <position position="113"/>
    </location>
</feature>
<keyword evidence="3 9" id="KW-0808">Transferase</keyword>
<accession>A0A242JWL1</accession>
<dbReference type="InterPro" id="IPR004655">
    <property type="entry name" value="FabH"/>
</dbReference>
<sequence>MSQYGKITCTGKYIPKKQVTNDALSQFMDTSDEWINSRTGIRSRHVVTDENTSDLCTKAALNLLEKSKLTPETIDFIIVATITPDYQMPSVACQVQAGIKAINAFAFDISAACSGFVYALSIGEKMIRSGYNKGIIIGGETLSKTLDWDDRSTAVLFGDGAAGVVLEANETQHILAESLHSDGSRGGSLTSGFIQNNSPFYEKKEEQSNWLEMNGRAIFDFAMSDVAKDIREVLDKSEHDVDYFLLHQANIRMIDKMARKLKLPREKFLTSMEKYGNTSAASIPILLDEAVEAGTLTLGTQQRVMLTGFGGGLTWGTMLLTL</sequence>
<comment type="function">
    <text evidence="9">Catalyzes the condensation reaction of fatty acid synthesis by the addition to an acyl acceptor of two carbons from malonyl-ACP. Catalyzes the first condensation reaction which initiates fatty acid synthesis and may therefore play a role in governing the total rate of fatty acid production. Possesses both acetoacetyl-ACP synthase and acetyl transacylase activities. Its substrate specificity determines the biosynthesis of branched-chain and/or straight-chain of fatty acids.</text>
</comment>
<evidence type="ECO:0000256" key="2">
    <source>
        <dbReference type="ARBA" id="ARBA00022516"/>
    </source>
</evidence>
<evidence type="ECO:0000256" key="1">
    <source>
        <dbReference type="ARBA" id="ARBA00008642"/>
    </source>
</evidence>
<evidence type="ECO:0000256" key="9">
    <source>
        <dbReference type="HAMAP-Rule" id="MF_01815"/>
    </source>
</evidence>
<evidence type="ECO:0000256" key="3">
    <source>
        <dbReference type="ARBA" id="ARBA00022679"/>
    </source>
</evidence>
<comment type="catalytic activity">
    <reaction evidence="9">
        <text>malonyl-[ACP] + acetyl-CoA + H(+) = 3-oxobutanoyl-[ACP] + CO2 + CoA</text>
        <dbReference type="Rhea" id="RHEA:12080"/>
        <dbReference type="Rhea" id="RHEA-COMP:9623"/>
        <dbReference type="Rhea" id="RHEA-COMP:9625"/>
        <dbReference type="ChEBI" id="CHEBI:15378"/>
        <dbReference type="ChEBI" id="CHEBI:16526"/>
        <dbReference type="ChEBI" id="CHEBI:57287"/>
        <dbReference type="ChEBI" id="CHEBI:57288"/>
        <dbReference type="ChEBI" id="CHEBI:78449"/>
        <dbReference type="ChEBI" id="CHEBI:78450"/>
        <dbReference type="EC" id="2.3.1.180"/>
    </reaction>
</comment>
<comment type="pathway">
    <text evidence="9">Lipid metabolism; fatty acid biosynthesis.</text>
</comment>
<dbReference type="Pfam" id="PF08541">
    <property type="entry name" value="ACP_syn_III_C"/>
    <property type="match status" value="1"/>
</dbReference>
<keyword evidence="4 9" id="KW-0276">Fatty acid metabolism</keyword>
<dbReference type="HAMAP" id="MF_01815">
    <property type="entry name" value="FabH"/>
    <property type="match status" value="1"/>
</dbReference>
<dbReference type="GO" id="GO:0004315">
    <property type="term" value="F:3-oxoacyl-[acyl-carrier-protein] synthase activity"/>
    <property type="evidence" value="ECO:0007669"/>
    <property type="project" value="InterPro"/>
</dbReference>
<gene>
    <name evidence="9" type="primary">fabH</name>
    <name evidence="13" type="ORF">A5888_003661</name>
    <name evidence="12" type="ORF">A5888_004093</name>
</gene>
<evidence type="ECO:0000313" key="12">
    <source>
        <dbReference type="EMBL" id="OTP09705.1"/>
    </source>
</evidence>
<evidence type="ECO:0000256" key="5">
    <source>
        <dbReference type="ARBA" id="ARBA00023098"/>
    </source>
</evidence>
<dbReference type="Gene3D" id="3.40.47.10">
    <property type="match status" value="2"/>
</dbReference>
<dbReference type="GO" id="GO:0005737">
    <property type="term" value="C:cytoplasm"/>
    <property type="evidence" value="ECO:0007669"/>
    <property type="project" value="UniProtKB-SubCell"/>
</dbReference>
<comment type="domain">
    <text evidence="9">The last Arg residue of the ACP-binding site is essential for the weak association between ACP/AcpP and FabH.</text>
</comment>
<feature type="active site" evidence="9">
    <location>
        <position position="247"/>
    </location>
</feature>
<dbReference type="EC" id="2.3.1.180" evidence="9"/>
<dbReference type="NCBIfam" id="TIGR00747">
    <property type="entry name" value="fabH"/>
    <property type="match status" value="1"/>
</dbReference>
<dbReference type="PANTHER" id="PTHR43091">
    <property type="entry name" value="3-OXOACYL-[ACYL-CARRIER-PROTEIN] SYNTHASE"/>
    <property type="match status" value="1"/>
</dbReference>
<dbReference type="Proteomes" id="UP000195141">
    <property type="component" value="Chromosome"/>
</dbReference>
<dbReference type="InterPro" id="IPR013747">
    <property type="entry name" value="ACP_syn_III_C"/>
</dbReference>
<feature type="region of interest" description="ACP-binding" evidence="9">
    <location>
        <begin position="248"/>
        <end position="252"/>
    </location>
</feature>
<dbReference type="CDD" id="cd00830">
    <property type="entry name" value="KAS_III"/>
    <property type="match status" value="1"/>
</dbReference>
<dbReference type="GO" id="GO:0033818">
    <property type="term" value="F:beta-ketoacyl-acyl-carrier-protein synthase III activity"/>
    <property type="evidence" value="ECO:0007669"/>
    <property type="project" value="UniProtKB-UniRule"/>
</dbReference>
<keyword evidence="9" id="KW-0963">Cytoplasm</keyword>
<comment type="similarity">
    <text evidence="1 9">Belongs to the thiolase-like superfamily. FabH family.</text>
</comment>
<dbReference type="UniPathway" id="UPA00094"/>
<proteinExistence type="inferred from homology"/>
<keyword evidence="7 9" id="KW-0511">Multifunctional enzyme</keyword>
<name>A0A242JWL1_9ENTE</name>
<evidence type="ECO:0000259" key="10">
    <source>
        <dbReference type="Pfam" id="PF08541"/>
    </source>
</evidence>
<organism evidence="12">
    <name type="scientific">Candidatus Enterococcus clewellii</name>
    <dbReference type="NCBI Taxonomy" id="1834193"/>
    <lineage>
        <taxon>Bacteria</taxon>
        <taxon>Bacillati</taxon>
        <taxon>Bacillota</taxon>
        <taxon>Bacilli</taxon>
        <taxon>Lactobacillales</taxon>
        <taxon>Enterococcaceae</taxon>
        <taxon>Enterococcus</taxon>
    </lineage>
</organism>
<evidence type="ECO:0000313" key="14">
    <source>
        <dbReference type="Proteomes" id="UP000195141"/>
    </source>
</evidence>
<dbReference type="Pfam" id="PF08545">
    <property type="entry name" value="ACP_syn_III"/>
    <property type="match status" value="1"/>
</dbReference>
<evidence type="ECO:0000256" key="7">
    <source>
        <dbReference type="ARBA" id="ARBA00023268"/>
    </source>
</evidence>
<keyword evidence="5 9" id="KW-0443">Lipid metabolism</keyword>
<feature type="domain" description="Beta-ketoacyl-[acyl-carrier-protein] synthase III N-terminal" evidence="11">
    <location>
        <begin position="107"/>
        <end position="183"/>
    </location>
</feature>
<dbReference type="EMBL" id="NGMM01000010">
    <property type="protein sequence ID" value="OTP09705.1"/>
    <property type="molecule type" value="Genomic_DNA"/>
</dbReference>
<dbReference type="PANTHER" id="PTHR43091:SF1">
    <property type="entry name" value="BETA-KETOACYL-[ACYL-CARRIER-PROTEIN] SYNTHASE III, CHLOROPLASTIC"/>
    <property type="match status" value="1"/>
</dbReference>
<evidence type="ECO:0000259" key="11">
    <source>
        <dbReference type="Pfam" id="PF08545"/>
    </source>
</evidence>
<keyword evidence="8 9" id="KW-0012">Acyltransferase</keyword>
<dbReference type="InterPro" id="IPR013751">
    <property type="entry name" value="ACP_syn_III_N"/>
</dbReference>
<dbReference type="AlphaFoldDB" id="A0A242JWL1"/>
<dbReference type="SUPFAM" id="SSF53901">
    <property type="entry name" value="Thiolase-like"/>
    <property type="match status" value="1"/>
</dbReference>
<evidence type="ECO:0000256" key="4">
    <source>
        <dbReference type="ARBA" id="ARBA00022832"/>
    </source>
</evidence>
<dbReference type="GO" id="GO:0006633">
    <property type="term" value="P:fatty acid biosynthetic process"/>
    <property type="evidence" value="ECO:0007669"/>
    <property type="project" value="UniProtKB-UniRule"/>
</dbReference>